<dbReference type="EMBL" id="KQ976407">
    <property type="protein sequence ID" value="KYM91452.1"/>
    <property type="molecule type" value="Genomic_DNA"/>
</dbReference>
<proteinExistence type="predicted"/>
<dbReference type="Proteomes" id="UP000078540">
    <property type="component" value="Unassembled WGS sequence"/>
</dbReference>
<gene>
    <name evidence="2" type="ORF">ALC53_01520</name>
</gene>
<dbReference type="AlphaFoldDB" id="A0A195BUM7"/>
<organism evidence="2 3">
    <name type="scientific">Atta colombica</name>
    <dbReference type="NCBI Taxonomy" id="520822"/>
    <lineage>
        <taxon>Eukaryota</taxon>
        <taxon>Metazoa</taxon>
        <taxon>Ecdysozoa</taxon>
        <taxon>Arthropoda</taxon>
        <taxon>Hexapoda</taxon>
        <taxon>Insecta</taxon>
        <taxon>Pterygota</taxon>
        <taxon>Neoptera</taxon>
        <taxon>Endopterygota</taxon>
        <taxon>Hymenoptera</taxon>
        <taxon>Apocrita</taxon>
        <taxon>Aculeata</taxon>
        <taxon>Formicoidea</taxon>
        <taxon>Formicidae</taxon>
        <taxon>Myrmicinae</taxon>
        <taxon>Atta</taxon>
    </lineage>
</organism>
<evidence type="ECO:0000313" key="2">
    <source>
        <dbReference type="EMBL" id="KYM91452.1"/>
    </source>
</evidence>
<reference evidence="2 3" key="1">
    <citation type="submission" date="2015-09" db="EMBL/GenBank/DDBJ databases">
        <title>Atta colombica WGS genome.</title>
        <authorList>
            <person name="Nygaard S."/>
            <person name="Hu H."/>
            <person name="Boomsma J."/>
            <person name="Zhang G."/>
        </authorList>
    </citation>
    <scope>NUCLEOTIDE SEQUENCE [LARGE SCALE GENOMIC DNA]</scope>
    <source>
        <strain evidence="2">Treedump-2</strain>
        <tissue evidence="2">Whole body</tissue>
    </source>
</reference>
<evidence type="ECO:0000256" key="1">
    <source>
        <dbReference type="SAM" id="MobiDB-lite"/>
    </source>
</evidence>
<feature type="compositionally biased region" description="Basic and acidic residues" evidence="1">
    <location>
        <begin position="10"/>
        <end position="31"/>
    </location>
</feature>
<protein>
    <submittedName>
        <fullName evidence="2">Uncharacterized protein</fullName>
    </submittedName>
</protein>
<accession>A0A195BUM7</accession>
<keyword evidence="3" id="KW-1185">Reference proteome</keyword>
<sequence>MIGSGPAEKMGLKELEAHTRRSTFEEEKDSGRSGQVVSRVQFADRRGIVLPVDSEKGLERMERDREIEREKGVRSNRAYTRVTYPNVCGPHRAM</sequence>
<name>A0A195BUM7_9HYME</name>
<evidence type="ECO:0000313" key="3">
    <source>
        <dbReference type="Proteomes" id="UP000078540"/>
    </source>
</evidence>
<feature type="region of interest" description="Disordered" evidence="1">
    <location>
        <begin position="1"/>
        <end position="36"/>
    </location>
</feature>